<keyword evidence="12 14" id="KW-0173">Coenzyme A biosynthesis</keyword>
<protein>
    <recommendedName>
        <fullName evidence="6 14">Pantothenate kinase</fullName>
        <ecNumber evidence="5 14">2.7.1.33</ecNumber>
    </recommendedName>
    <alternativeName>
        <fullName evidence="13 14">Pantothenic acid kinase</fullName>
    </alternativeName>
</protein>
<evidence type="ECO:0000256" key="2">
    <source>
        <dbReference type="ARBA" id="ARBA00004496"/>
    </source>
</evidence>
<dbReference type="Pfam" id="PF00485">
    <property type="entry name" value="PRK"/>
    <property type="match status" value="1"/>
</dbReference>
<evidence type="ECO:0000256" key="11">
    <source>
        <dbReference type="ARBA" id="ARBA00022840"/>
    </source>
</evidence>
<keyword evidence="8 14" id="KW-0808">Transferase</keyword>
<dbReference type="CDD" id="cd02025">
    <property type="entry name" value="PanK"/>
    <property type="match status" value="1"/>
</dbReference>
<dbReference type="EMBL" id="QYAC01000001">
    <property type="protein sequence ID" value="MBL3678386.1"/>
    <property type="molecule type" value="Genomic_DNA"/>
</dbReference>
<evidence type="ECO:0000256" key="10">
    <source>
        <dbReference type="ARBA" id="ARBA00022777"/>
    </source>
</evidence>
<comment type="subcellular location">
    <subcellularLocation>
        <location evidence="2 14 15">Cytoplasm</location>
    </subcellularLocation>
</comment>
<dbReference type="SUPFAM" id="SSF52540">
    <property type="entry name" value="P-loop containing nucleoside triphosphate hydrolases"/>
    <property type="match status" value="1"/>
</dbReference>
<keyword evidence="19" id="KW-1185">Reference proteome</keyword>
<dbReference type="Proteomes" id="UP001645859">
    <property type="component" value="Unassembled WGS sequence"/>
</dbReference>
<proteinExistence type="inferred from homology"/>
<dbReference type="RefSeq" id="WP_202343595.1">
    <property type="nucleotide sequence ID" value="NZ_BAAAPI010000001.1"/>
</dbReference>
<evidence type="ECO:0000256" key="8">
    <source>
        <dbReference type="ARBA" id="ARBA00022679"/>
    </source>
</evidence>
<evidence type="ECO:0000256" key="7">
    <source>
        <dbReference type="ARBA" id="ARBA00022490"/>
    </source>
</evidence>
<feature type="binding site" evidence="14">
    <location>
        <begin position="131"/>
        <end position="138"/>
    </location>
    <ligand>
        <name>ATP</name>
        <dbReference type="ChEBI" id="CHEBI:30616"/>
    </ligand>
</feature>
<evidence type="ECO:0000259" key="17">
    <source>
        <dbReference type="Pfam" id="PF00485"/>
    </source>
</evidence>
<evidence type="ECO:0000256" key="9">
    <source>
        <dbReference type="ARBA" id="ARBA00022741"/>
    </source>
</evidence>
<keyword evidence="9 14" id="KW-0547">Nucleotide-binding</keyword>
<evidence type="ECO:0000256" key="6">
    <source>
        <dbReference type="ARBA" id="ARBA00015080"/>
    </source>
</evidence>
<sequence length="349" mass="39381">MAEIHTPQTSHPRSSRVSADTHGGPNGTREVSTDTIPLVRPEFTSPFIEIGRDEWARLAGSTPMPLTEDEVEAFRGLGEPLDLAEVSEVYRPLSRLINQYAIAAREMHERTRGFLGRGGDRPSPFVIGIAGSVAVGKSTVARILRDLLARWPETPQVSLVTTDGFLYPNAELERRGISHRKGFPESYDRRGLLRFVSQVKAGIDEVRVPHYSHLLYDIVPDEYTVVRRPDILIVEGLNVLQPASMEHPLAVSDLFDFSVYVDARTSDIHQWYRNRFLRLRESAFANPSSHFSRFAGLDDDVASALADEFWNNINEPNLVENIRPTRARASLVLRKEANHRVQKVLLRKL</sequence>
<dbReference type="NCBIfam" id="TIGR00554">
    <property type="entry name" value="panK_bact"/>
    <property type="match status" value="1"/>
</dbReference>
<evidence type="ECO:0000313" key="18">
    <source>
        <dbReference type="EMBL" id="MBL3678386.1"/>
    </source>
</evidence>
<dbReference type="Gene3D" id="3.40.50.300">
    <property type="entry name" value="P-loop containing nucleotide triphosphate hydrolases"/>
    <property type="match status" value="1"/>
</dbReference>
<evidence type="ECO:0000256" key="14">
    <source>
        <dbReference type="HAMAP-Rule" id="MF_00215"/>
    </source>
</evidence>
<feature type="compositionally biased region" description="Polar residues" evidence="16">
    <location>
        <begin position="1"/>
        <end position="18"/>
    </location>
</feature>
<reference evidence="18 19" key="1">
    <citation type="submission" date="2018-09" db="EMBL/GenBank/DDBJ databases">
        <title>Comparative genomics of Leucobacter spp.</title>
        <authorList>
            <person name="Reis A.C."/>
            <person name="Kolvenbach B.A."/>
            <person name="Corvini P.F.X."/>
            <person name="Nunes O.C."/>
        </authorList>
    </citation>
    <scope>NUCLEOTIDE SEQUENCE [LARGE SCALE GENOMIC DNA]</scope>
    <source>
        <strain evidence="18 19">TAN 31504</strain>
    </source>
</reference>
<evidence type="ECO:0000256" key="5">
    <source>
        <dbReference type="ARBA" id="ARBA00012102"/>
    </source>
</evidence>
<dbReference type="PANTHER" id="PTHR10285">
    <property type="entry name" value="URIDINE KINASE"/>
    <property type="match status" value="1"/>
</dbReference>
<comment type="pathway">
    <text evidence="3 14 15">Cofactor biosynthesis; coenzyme A biosynthesis; CoA from (R)-pantothenate: step 1/5.</text>
</comment>
<keyword evidence="10 14" id="KW-0418">Kinase</keyword>
<accession>A0ABS1SCW9</accession>
<keyword evidence="11 14" id="KW-0067">ATP-binding</keyword>
<gene>
    <name evidence="14" type="primary">coaA</name>
    <name evidence="18" type="ORF">D3230_03580</name>
</gene>
<evidence type="ECO:0000256" key="3">
    <source>
        <dbReference type="ARBA" id="ARBA00005225"/>
    </source>
</evidence>
<dbReference type="InterPro" id="IPR004566">
    <property type="entry name" value="PanK"/>
</dbReference>
<evidence type="ECO:0000256" key="15">
    <source>
        <dbReference type="RuleBase" id="RU003530"/>
    </source>
</evidence>
<name>A0ABS1SCW9_9MICO</name>
<evidence type="ECO:0000256" key="4">
    <source>
        <dbReference type="ARBA" id="ARBA00006087"/>
    </source>
</evidence>
<feature type="domain" description="Phosphoribulokinase/uridine kinase" evidence="17">
    <location>
        <begin position="126"/>
        <end position="264"/>
    </location>
</feature>
<dbReference type="HAMAP" id="MF_00215">
    <property type="entry name" value="Pantothen_kinase_1"/>
    <property type="match status" value="1"/>
</dbReference>
<evidence type="ECO:0000256" key="16">
    <source>
        <dbReference type="SAM" id="MobiDB-lite"/>
    </source>
</evidence>
<evidence type="ECO:0000313" key="19">
    <source>
        <dbReference type="Proteomes" id="UP001645859"/>
    </source>
</evidence>
<comment type="similarity">
    <text evidence="4 14 15">Belongs to the prokaryotic pantothenate kinase family.</text>
</comment>
<dbReference type="InterPro" id="IPR027417">
    <property type="entry name" value="P-loop_NTPase"/>
</dbReference>
<dbReference type="GO" id="GO:0004594">
    <property type="term" value="F:pantothenate kinase activity"/>
    <property type="evidence" value="ECO:0007669"/>
    <property type="project" value="UniProtKB-EC"/>
</dbReference>
<evidence type="ECO:0000256" key="13">
    <source>
        <dbReference type="ARBA" id="ARBA00032866"/>
    </source>
</evidence>
<dbReference type="PIRSF" id="PIRSF000545">
    <property type="entry name" value="Pantothenate_kin"/>
    <property type="match status" value="1"/>
</dbReference>
<comment type="catalytic activity">
    <reaction evidence="1 14 15">
        <text>(R)-pantothenate + ATP = (R)-4'-phosphopantothenate + ADP + H(+)</text>
        <dbReference type="Rhea" id="RHEA:16373"/>
        <dbReference type="ChEBI" id="CHEBI:10986"/>
        <dbReference type="ChEBI" id="CHEBI:15378"/>
        <dbReference type="ChEBI" id="CHEBI:29032"/>
        <dbReference type="ChEBI" id="CHEBI:30616"/>
        <dbReference type="ChEBI" id="CHEBI:456216"/>
        <dbReference type="EC" id="2.7.1.33"/>
    </reaction>
</comment>
<evidence type="ECO:0000256" key="12">
    <source>
        <dbReference type="ARBA" id="ARBA00022993"/>
    </source>
</evidence>
<comment type="caution">
    <text evidence="18">The sequence shown here is derived from an EMBL/GenBank/DDBJ whole genome shotgun (WGS) entry which is preliminary data.</text>
</comment>
<evidence type="ECO:0000256" key="1">
    <source>
        <dbReference type="ARBA" id="ARBA00001206"/>
    </source>
</evidence>
<feature type="region of interest" description="Disordered" evidence="16">
    <location>
        <begin position="1"/>
        <end position="34"/>
    </location>
</feature>
<dbReference type="InterPro" id="IPR006083">
    <property type="entry name" value="PRK/URK"/>
</dbReference>
<organism evidence="18 19">
    <name type="scientific">Leucobacter chromiireducens subsp. solipictus</name>
    <dbReference type="NCBI Taxonomy" id="398235"/>
    <lineage>
        <taxon>Bacteria</taxon>
        <taxon>Bacillati</taxon>
        <taxon>Actinomycetota</taxon>
        <taxon>Actinomycetes</taxon>
        <taxon>Micrococcales</taxon>
        <taxon>Microbacteriaceae</taxon>
        <taxon>Leucobacter</taxon>
    </lineage>
</organism>
<dbReference type="EC" id="2.7.1.33" evidence="5 14"/>
<keyword evidence="7 14" id="KW-0963">Cytoplasm</keyword>